<keyword evidence="11" id="KW-0325">Glycoprotein</keyword>
<dbReference type="Pfam" id="PF08441">
    <property type="entry name" value="Integrin_A_Ig_1"/>
    <property type="match status" value="1"/>
</dbReference>
<evidence type="ECO:0000256" key="14">
    <source>
        <dbReference type="SAM" id="MobiDB-lite"/>
    </source>
</evidence>
<feature type="repeat" description="FG-GAP" evidence="12">
    <location>
        <begin position="243"/>
        <end position="300"/>
    </location>
</feature>
<evidence type="ECO:0000256" key="2">
    <source>
        <dbReference type="ARBA" id="ARBA00008054"/>
    </source>
</evidence>
<dbReference type="GO" id="GO:0007160">
    <property type="term" value="P:cell-matrix adhesion"/>
    <property type="evidence" value="ECO:0007669"/>
    <property type="project" value="TreeGrafter"/>
</dbReference>
<dbReference type="Pfam" id="PF20806">
    <property type="entry name" value="Integrin_A_Ig_3"/>
    <property type="match status" value="1"/>
</dbReference>
<evidence type="ECO:0000259" key="15">
    <source>
        <dbReference type="Pfam" id="PF08441"/>
    </source>
</evidence>
<keyword evidence="9 13" id="KW-0472">Membrane</keyword>
<dbReference type="SMART" id="SM00191">
    <property type="entry name" value="Int_alpha"/>
    <property type="match status" value="5"/>
</dbReference>
<feature type="repeat" description="FG-GAP" evidence="12">
    <location>
        <begin position="302"/>
        <end position="363"/>
    </location>
</feature>
<dbReference type="InterPro" id="IPR013649">
    <property type="entry name" value="Integrin_alpha_Ig-like_1"/>
</dbReference>
<feature type="repeat" description="FG-GAP" evidence="12">
    <location>
        <begin position="175"/>
        <end position="228"/>
    </location>
</feature>
<reference evidence="18" key="3">
    <citation type="submission" date="2025-09" db="UniProtKB">
        <authorList>
            <consortium name="Ensembl"/>
        </authorList>
    </citation>
    <scope>IDENTIFICATION</scope>
</reference>
<comment type="subcellular location">
    <subcellularLocation>
        <location evidence="1 13">Membrane</location>
        <topology evidence="1 13">Single-pass type I membrane protein</topology>
    </subcellularLocation>
</comment>
<dbReference type="GO" id="GO:0009897">
    <property type="term" value="C:external side of plasma membrane"/>
    <property type="evidence" value="ECO:0007669"/>
    <property type="project" value="TreeGrafter"/>
</dbReference>
<evidence type="ECO:0000256" key="10">
    <source>
        <dbReference type="ARBA" id="ARBA00023170"/>
    </source>
</evidence>
<dbReference type="InParanoid" id="H3C4S8"/>
<dbReference type="PRINTS" id="PR01185">
    <property type="entry name" value="INTEGRINA"/>
</dbReference>
<dbReference type="InterPro" id="IPR028994">
    <property type="entry name" value="Integrin_alpha_N"/>
</dbReference>
<keyword evidence="8 13" id="KW-0401">Integrin</keyword>
<evidence type="ECO:0000256" key="3">
    <source>
        <dbReference type="ARBA" id="ARBA00022692"/>
    </source>
</evidence>
<evidence type="ECO:0000256" key="5">
    <source>
        <dbReference type="ARBA" id="ARBA00022737"/>
    </source>
</evidence>
<evidence type="ECO:0000259" key="16">
    <source>
        <dbReference type="Pfam" id="PF20805"/>
    </source>
</evidence>
<dbReference type="Pfam" id="PF20805">
    <property type="entry name" value="Integrin_A_Ig_2"/>
    <property type="match status" value="1"/>
</dbReference>
<evidence type="ECO:0000256" key="12">
    <source>
        <dbReference type="PROSITE-ProRule" id="PRU00803"/>
    </source>
</evidence>
<dbReference type="SUPFAM" id="SSF69179">
    <property type="entry name" value="Integrin domains"/>
    <property type="match status" value="3"/>
</dbReference>
<evidence type="ECO:0000256" key="6">
    <source>
        <dbReference type="ARBA" id="ARBA00022889"/>
    </source>
</evidence>
<feature type="repeat" description="FG-GAP" evidence="12">
    <location>
        <begin position="364"/>
        <end position="421"/>
    </location>
</feature>
<evidence type="ECO:0000259" key="17">
    <source>
        <dbReference type="Pfam" id="PF20806"/>
    </source>
</evidence>
<dbReference type="InterPro" id="IPR032695">
    <property type="entry name" value="Integrin_dom_sf"/>
</dbReference>
<dbReference type="Pfam" id="PF01839">
    <property type="entry name" value="FG-GAP"/>
    <property type="match status" value="2"/>
</dbReference>
<dbReference type="InterPro" id="IPR048286">
    <property type="entry name" value="Integrin_alpha_Ig-like_3"/>
</dbReference>
<dbReference type="PANTHER" id="PTHR23220:SF9">
    <property type="entry name" value="INTEGRIN ALPHA-6"/>
    <property type="match status" value="1"/>
</dbReference>
<dbReference type="OMA" id="FFNRAKY"/>
<evidence type="ECO:0000256" key="11">
    <source>
        <dbReference type="ARBA" id="ARBA00023180"/>
    </source>
</evidence>
<dbReference type="Gene3D" id="2.60.40.1510">
    <property type="entry name" value="ntegrin, alpha v. Chain A, domain 3"/>
    <property type="match status" value="1"/>
</dbReference>
<dbReference type="Gene3D" id="2.60.40.1460">
    <property type="entry name" value="Integrin domains. Chain A, domain 2"/>
    <property type="match status" value="1"/>
</dbReference>
<dbReference type="PANTHER" id="PTHR23220">
    <property type="entry name" value="INTEGRIN ALPHA"/>
    <property type="match status" value="1"/>
</dbReference>
<evidence type="ECO:0000256" key="13">
    <source>
        <dbReference type="RuleBase" id="RU003762"/>
    </source>
</evidence>
<protein>
    <submittedName>
        <fullName evidence="18">Integrin, alpha 6b</fullName>
    </submittedName>
</protein>
<dbReference type="GO" id="GO:0005178">
    <property type="term" value="F:integrin binding"/>
    <property type="evidence" value="ECO:0007669"/>
    <property type="project" value="TreeGrafter"/>
</dbReference>
<evidence type="ECO:0000256" key="8">
    <source>
        <dbReference type="ARBA" id="ARBA00023037"/>
    </source>
</evidence>
<feature type="domain" description="Integrin alpha third immunoglobulin-like" evidence="17">
    <location>
        <begin position="789"/>
        <end position="994"/>
    </location>
</feature>
<evidence type="ECO:0000256" key="9">
    <source>
        <dbReference type="ARBA" id="ARBA00023136"/>
    </source>
</evidence>
<dbReference type="Gene3D" id="2.130.10.130">
    <property type="entry name" value="Integrin alpha, N-terminal"/>
    <property type="match status" value="1"/>
</dbReference>
<reference evidence="19" key="1">
    <citation type="journal article" date="2004" name="Nature">
        <title>Genome duplication in the teleost fish Tetraodon nigroviridis reveals the early vertebrate proto-karyotype.</title>
        <authorList>
            <person name="Jaillon O."/>
            <person name="Aury J.-M."/>
            <person name="Brunet F."/>
            <person name="Petit J.-L."/>
            <person name="Stange-Thomann N."/>
            <person name="Mauceli E."/>
            <person name="Bouneau L."/>
            <person name="Fischer C."/>
            <person name="Ozouf-Costaz C."/>
            <person name="Bernot A."/>
            <person name="Nicaud S."/>
            <person name="Jaffe D."/>
            <person name="Fisher S."/>
            <person name="Lutfalla G."/>
            <person name="Dossat C."/>
            <person name="Segurens B."/>
            <person name="Dasilva C."/>
            <person name="Salanoubat M."/>
            <person name="Levy M."/>
            <person name="Boudet N."/>
            <person name="Castellano S."/>
            <person name="Anthouard V."/>
            <person name="Jubin C."/>
            <person name="Castelli V."/>
            <person name="Katinka M."/>
            <person name="Vacherie B."/>
            <person name="Biemont C."/>
            <person name="Skalli Z."/>
            <person name="Cattolico L."/>
            <person name="Poulain J."/>
            <person name="De Berardinis V."/>
            <person name="Cruaud C."/>
            <person name="Duprat S."/>
            <person name="Brottier P."/>
            <person name="Coutanceau J.-P."/>
            <person name="Gouzy J."/>
            <person name="Parra G."/>
            <person name="Lardier G."/>
            <person name="Chapple C."/>
            <person name="McKernan K.J."/>
            <person name="McEwan P."/>
            <person name="Bosak S."/>
            <person name="Kellis M."/>
            <person name="Volff J.-N."/>
            <person name="Guigo R."/>
            <person name="Zody M.C."/>
            <person name="Mesirov J."/>
            <person name="Lindblad-Toh K."/>
            <person name="Birren B."/>
            <person name="Nusbaum C."/>
            <person name="Kahn D."/>
            <person name="Robinson-Rechavi M."/>
            <person name="Laudet V."/>
            <person name="Schachter V."/>
            <person name="Quetier F."/>
            <person name="Saurin W."/>
            <person name="Scarpelli C."/>
            <person name="Wincker P."/>
            <person name="Lander E.S."/>
            <person name="Weissenbach J."/>
            <person name="Roest Crollius H."/>
        </authorList>
    </citation>
    <scope>NUCLEOTIDE SEQUENCE [LARGE SCALE GENOMIC DNA]</scope>
</reference>
<feature type="repeat" description="FG-GAP" evidence="12">
    <location>
        <begin position="423"/>
        <end position="484"/>
    </location>
</feature>
<dbReference type="InterPro" id="IPR048285">
    <property type="entry name" value="Integrin_alpha_Ig-like_2"/>
</dbReference>
<feature type="region of interest" description="Disordered" evidence="14">
    <location>
        <begin position="874"/>
        <end position="905"/>
    </location>
</feature>
<feature type="domain" description="Integrin alpha second immunoglobulin-like" evidence="16">
    <location>
        <begin position="629"/>
        <end position="783"/>
    </location>
</feature>
<dbReference type="Ensembl" id="ENSTNIT00000003778.1">
    <property type="protein sequence ID" value="ENSTNIP00000003247.1"/>
    <property type="gene ID" value="ENSTNIG00000011095.1"/>
</dbReference>
<dbReference type="AlphaFoldDB" id="H3C4S8"/>
<dbReference type="InterPro" id="IPR013517">
    <property type="entry name" value="FG-GAP"/>
</dbReference>
<dbReference type="InterPro" id="IPR013519">
    <property type="entry name" value="Int_alpha_beta-p"/>
</dbReference>
<dbReference type="Proteomes" id="UP000007303">
    <property type="component" value="Unassembled WGS sequence"/>
</dbReference>
<dbReference type="GeneTree" id="ENSGT00940000155353"/>
<dbReference type="Gene3D" id="2.60.40.1530">
    <property type="entry name" value="ntegrin, alpha v. Chain A, domain 4"/>
    <property type="match status" value="1"/>
</dbReference>
<keyword evidence="3 13" id="KW-0812">Transmembrane</keyword>
<dbReference type="SUPFAM" id="SSF69318">
    <property type="entry name" value="Integrin alpha N-terminal domain"/>
    <property type="match status" value="1"/>
</dbReference>
<evidence type="ECO:0000313" key="18">
    <source>
        <dbReference type="Ensembl" id="ENSTNIP00000003247.1"/>
    </source>
</evidence>
<organism evidence="18 19">
    <name type="scientific">Tetraodon nigroviridis</name>
    <name type="common">Spotted green pufferfish</name>
    <name type="synonym">Chelonodon nigroviridis</name>
    <dbReference type="NCBI Taxonomy" id="99883"/>
    <lineage>
        <taxon>Eukaryota</taxon>
        <taxon>Metazoa</taxon>
        <taxon>Chordata</taxon>
        <taxon>Craniata</taxon>
        <taxon>Vertebrata</taxon>
        <taxon>Euteleostomi</taxon>
        <taxon>Actinopterygii</taxon>
        <taxon>Neopterygii</taxon>
        <taxon>Teleostei</taxon>
        <taxon>Neoteleostei</taxon>
        <taxon>Acanthomorphata</taxon>
        <taxon>Eupercaria</taxon>
        <taxon>Tetraodontiformes</taxon>
        <taxon>Tetradontoidea</taxon>
        <taxon>Tetraodontidae</taxon>
        <taxon>Tetraodon</taxon>
    </lineage>
</organism>
<dbReference type="GO" id="GO:0098609">
    <property type="term" value="P:cell-cell adhesion"/>
    <property type="evidence" value="ECO:0007669"/>
    <property type="project" value="TreeGrafter"/>
</dbReference>
<reference evidence="18" key="2">
    <citation type="submission" date="2025-08" db="UniProtKB">
        <authorList>
            <consortium name="Ensembl"/>
        </authorList>
    </citation>
    <scope>IDENTIFICATION</scope>
</reference>
<keyword evidence="7 13" id="KW-1133">Transmembrane helix</keyword>
<dbReference type="InterPro" id="IPR000413">
    <property type="entry name" value="Integrin_alpha"/>
</dbReference>
<dbReference type="GO" id="GO:0050900">
    <property type="term" value="P:leukocyte migration"/>
    <property type="evidence" value="ECO:0007669"/>
    <property type="project" value="TreeGrafter"/>
</dbReference>
<evidence type="ECO:0000313" key="19">
    <source>
        <dbReference type="Proteomes" id="UP000007303"/>
    </source>
</evidence>
<keyword evidence="10 13" id="KW-0675">Receptor</keyword>
<evidence type="ECO:0000256" key="4">
    <source>
        <dbReference type="ARBA" id="ARBA00022729"/>
    </source>
</evidence>
<evidence type="ECO:0000256" key="7">
    <source>
        <dbReference type="ARBA" id="ARBA00022989"/>
    </source>
</evidence>
<dbReference type="STRING" id="99883.ENSTNIP00000003247"/>
<name>H3C4S8_TETNG</name>
<accession>H3C4S8</accession>
<proteinExistence type="inferred from homology"/>
<keyword evidence="19" id="KW-1185">Reference proteome</keyword>
<dbReference type="PROSITE" id="PS51470">
    <property type="entry name" value="FG_GAP"/>
    <property type="match status" value="5"/>
</dbReference>
<keyword evidence="6 13" id="KW-0130">Cell adhesion</keyword>
<comment type="similarity">
    <text evidence="2 13">Belongs to the integrin alpha chain family.</text>
</comment>
<dbReference type="GO" id="GO:0007229">
    <property type="term" value="P:integrin-mediated signaling pathway"/>
    <property type="evidence" value="ECO:0007669"/>
    <property type="project" value="UniProtKB-KW"/>
</dbReference>
<sequence length="1080" mass="119442">TEDSMDTRTPAAGRLGDGVFRLIKLYTENVVRKTSGNPDSLFGFSMTMHRQLDPICSGRLLVGAPRAKALRGQTSSITGGLYRCDMDRDDCSRVEFDNMENPKAESKQMQWMGVSVSSQGPGGKVMTCAHRYQHLNNVGTNFEFRAIIGRCYVFSQDLSINPSSNEDGGNWLFCQGRSGGHERFGSCQQGLSAIFDDEYHYFIFGAPGAYDWRGLVRLEHNNFTLLDMGFYDDGPFEVGDEDAKDPNLVPTPPNSYLGFSLDTGKRLVKQDQLTVVAGAPRANHSGAVVLLRKGPDTSKVMEKDYILEGEGLASSFGYALAVLDLNGDRWEDLVVGAPQYFEKEKEIGGAVYVYVNNQGMWDKITPVRIDGPQDSMFGLAVANLGDINQDGYHDFAVGAPNDNNGAGKVFIFHGSKLALQSKKAGQVLTAKPGVKMFGYSLASNMDLDKNSYPDLAVGSLSDEVFVYRARPVINVKKDIQLSTKEIDLTKKNCGNTFCLEVKACFSYTANPRSYSPRLTVVYSLEADAENRKKGLISRAVFIEGATKSYNSRGTVVLNSQGMVECVNRQLAIQENIKDKLSGIPIDVSVEIQDTKRKRRQSSFSQLPPVLDANVNNMVRSMVPFRKEGCGNDNICQSNLALSYRYGYMAADDISFVPLELENGIPVIKLSNQKNVALEVNVTNLNGDDAYEASMVAAFLSSLTYSEFRVPLNKHPVSCTANKNGSLVDCELGNPFKRNSEAIFYIIMGTSGISLDTNEVEVELKFETTSEQQALMAVKAKAKVAILLQLSVSGQALPSQAYFSGKVIGEEAIKTESEMGSAITHRFKIINLGKSLTEAAVLEIDWPKETADEKWLLYLMNISLSGVKQINCSPKGEINPRQKVGHNAPRSRRAAKNSLEGDKGTISRYTDEKKSQTLSCDQGAKCVKIKCPLQFTESNAVITLHSRLWNSTFIEDFSKLHHVVVTVKASLNVDSSRNTVLHNAVTEVKLTVFPERRETQTAGVAWWIIVLTILLLLLLLGLLAFLLWKFGFLKPSKHEEKVPSYSCPHQAGRARNKSGNDNWENMKKNWMTTWQEKINTH</sequence>
<keyword evidence="4" id="KW-0732">Signal</keyword>
<feature type="transmembrane region" description="Helical" evidence="13">
    <location>
        <begin position="1003"/>
        <end position="1027"/>
    </location>
</feature>
<dbReference type="GO" id="GO:0008305">
    <property type="term" value="C:integrin complex"/>
    <property type="evidence" value="ECO:0007669"/>
    <property type="project" value="InterPro"/>
</dbReference>
<dbReference type="Gene3D" id="1.20.5.930">
    <property type="entry name" value="Bicelle-embedded integrin alpha(iib) transmembrane segment"/>
    <property type="match status" value="1"/>
</dbReference>
<keyword evidence="5" id="KW-0677">Repeat</keyword>
<evidence type="ECO:0000256" key="1">
    <source>
        <dbReference type="ARBA" id="ARBA00004479"/>
    </source>
</evidence>
<feature type="domain" description="Integrin alpha first immunoglubulin-like" evidence="15">
    <location>
        <begin position="469"/>
        <end position="627"/>
    </location>
</feature>
<dbReference type="GO" id="GO:0033627">
    <property type="term" value="P:cell adhesion mediated by integrin"/>
    <property type="evidence" value="ECO:0007669"/>
    <property type="project" value="TreeGrafter"/>
</dbReference>